<sequence length="251" mass="28287">MIQTDDAPLTTTDPSRTGDPRRKSPVLIIRLDLFVSNAFLVRSGESFALIDTGADFAFGRLRSLLERHGVTKDNLEHVILTHSHSDHAGNARRLQRSWGAQVIAHDFEISSLRRGRSEFDRPLGTMAHLLKGFMPRTFPGFRPDVTLFEDRTITLGRDNYPLRIFHTPGHTKGHLCVELADGTVFVGDLLRGGYARHDTVDLPYFIQDELQLAKSIERVRRKRPTLLHLGHGHEVTGSAFQHAVMTGKLKR</sequence>
<comment type="similarity">
    <text evidence="1">Belongs to the metallo-beta-lactamase superfamily. Class-B beta-lactamase family.</text>
</comment>
<accession>A0A1X7A8B4</accession>
<dbReference type="SMART" id="SM00849">
    <property type="entry name" value="Lactamase_B"/>
    <property type="match status" value="1"/>
</dbReference>
<dbReference type="Gene3D" id="3.60.15.10">
    <property type="entry name" value="Ribonuclease Z/Hydroxyacylglutathione hydrolase-like"/>
    <property type="match status" value="1"/>
</dbReference>
<feature type="region of interest" description="Disordered" evidence="2">
    <location>
        <begin position="1"/>
        <end position="21"/>
    </location>
</feature>
<dbReference type="InterPro" id="IPR050855">
    <property type="entry name" value="NDM-1-like"/>
</dbReference>
<evidence type="ECO:0000313" key="5">
    <source>
        <dbReference type="Proteomes" id="UP000193570"/>
    </source>
</evidence>
<dbReference type="AlphaFoldDB" id="A0A1X7A8B4"/>
<dbReference type="EC" id="3.-.-.-" evidence="4"/>
<dbReference type="Pfam" id="PF00753">
    <property type="entry name" value="Lactamase_B"/>
    <property type="match status" value="1"/>
</dbReference>
<dbReference type="GO" id="GO:0017001">
    <property type="term" value="P:antibiotic catabolic process"/>
    <property type="evidence" value="ECO:0007669"/>
    <property type="project" value="UniProtKB-ARBA"/>
</dbReference>
<dbReference type="RefSeq" id="WP_085793396.1">
    <property type="nucleotide sequence ID" value="NZ_FWFK01000008.1"/>
</dbReference>
<reference evidence="4 5" key="1">
    <citation type="submission" date="2017-03" db="EMBL/GenBank/DDBJ databases">
        <authorList>
            <person name="Afonso C.L."/>
            <person name="Miller P.J."/>
            <person name="Scott M.A."/>
            <person name="Spackman E."/>
            <person name="Goraichik I."/>
            <person name="Dimitrov K.M."/>
            <person name="Suarez D.L."/>
            <person name="Swayne D.E."/>
        </authorList>
    </citation>
    <scope>NUCLEOTIDE SEQUENCE [LARGE SCALE GENOMIC DNA]</scope>
    <source>
        <strain evidence="4 5">CECT 8625</strain>
    </source>
</reference>
<keyword evidence="5" id="KW-1185">Reference proteome</keyword>
<dbReference type="InterPro" id="IPR036866">
    <property type="entry name" value="RibonucZ/Hydroxyglut_hydro"/>
</dbReference>
<name>A0A1X7A8B4_9RHOB</name>
<dbReference type="PANTHER" id="PTHR42951">
    <property type="entry name" value="METALLO-BETA-LACTAMASE DOMAIN-CONTAINING"/>
    <property type="match status" value="1"/>
</dbReference>
<dbReference type="PANTHER" id="PTHR42951:SF4">
    <property type="entry name" value="ACYL-COENZYME A THIOESTERASE MBLAC2"/>
    <property type="match status" value="1"/>
</dbReference>
<dbReference type="InterPro" id="IPR001279">
    <property type="entry name" value="Metallo-B-lactamas"/>
</dbReference>
<dbReference type="Proteomes" id="UP000193570">
    <property type="component" value="Unassembled WGS sequence"/>
</dbReference>
<dbReference type="SUPFAM" id="SSF56281">
    <property type="entry name" value="Metallo-hydrolase/oxidoreductase"/>
    <property type="match status" value="1"/>
</dbReference>
<keyword evidence="4" id="KW-0378">Hydrolase</keyword>
<feature type="domain" description="Metallo-beta-lactamase" evidence="3">
    <location>
        <begin position="35"/>
        <end position="231"/>
    </location>
</feature>
<gene>
    <name evidence="4" type="primary">yflN</name>
    <name evidence="4" type="ORF">ROJ8625_03726</name>
</gene>
<evidence type="ECO:0000256" key="1">
    <source>
        <dbReference type="ARBA" id="ARBA00005250"/>
    </source>
</evidence>
<protein>
    <submittedName>
        <fullName evidence="4">Putative metallo-hydrolase YflN</fullName>
        <ecNumber evidence="4">3.-.-.-</ecNumber>
    </submittedName>
</protein>
<evidence type="ECO:0000259" key="3">
    <source>
        <dbReference type="SMART" id="SM00849"/>
    </source>
</evidence>
<evidence type="ECO:0000313" key="4">
    <source>
        <dbReference type="EMBL" id="SLN71407.1"/>
    </source>
</evidence>
<dbReference type="EMBL" id="FWFK01000008">
    <property type="protein sequence ID" value="SLN71407.1"/>
    <property type="molecule type" value="Genomic_DNA"/>
</dbReference>
<dbReference type="OrthoDB" id="9773738at2"/>
<dbReference type="GO" id="GO:0016787">
    <property type="term" value="F:hydrolase activity"/>
    <property type="evidence" value="ECO:0007669"/>
    <property type="project" value="UniProtKB-KW"/>
</dbReference>
<feature type="compositionally biased region" description="Polar residues" evidence="2">
    <location>
        <begin position="1"/>
        <end position="15"/>
    </location>
</feature>
<organism evidence="4 5">
    <name type="scientific">Roseivivax jejudonensis</name>
    <dbReference type="NCBI Taxonomy" id="1529041"/>
    <lineage>
        <taxon>Bacteria</taxon>
        <taxon>Pseudomonadati</taxon>
        <taxon>Pseudomonadota</taxon>
        <taxon>Alphaproteobacteria</taxon>
        <taxon>Rhodobacterales</taxon>
        <taxon>Roseobacteraceae</taxon>
        <taxon>Roseivivax</taxon>
    </lineage>
</organism>
<proteinExistence type="inferred from homology"/>
<evidence type="ECO:0000256" key="2">
    <source>
        <dbReference type="SAM" id="MobiDB-lite"/>
    </source>
</evidence>